<dbReference type="PANTHER" id="PTHR34983:SF2">
    <property type="entry name" value="ENDO-BETA-1,4-GALACTANASE"/>
    <property type="match status" value="1"/>
</dbReference>
<dbReference type="GO" id="GO:0045490">
    <property type="term" value="P:pectin catabolic process"/>
    <property type="evidence" value="ECO:0007669"/>
    <property type="project" value="TreeGrafter"/>
</dbReference>
<keyword evidence="3 4" id="KW-0326">Glycosidase</keyword>
<dbReference type="PANTHER" id="PTHR34983">
    <property type="entry name" value="ARABINOGALACTAN ENDO-BETA-1,4-GALACTANASE A"/>
    <property type="match status" value="1"/>
</dbReference>
<proteinExistence type="inferred from homology"/>
<accession>A0A4Z0RZ54</accession>
<evidence type="ECO:0000313" key="5">
    <source>
        <dbReference type="EMBL" id="TGE71836.1"/>
    </source>
</evidence>
<dbReference type="OrthoDB" id="9768786at2"/>
<gene>
    <name evidence="5" type="ORF">C6P11_07460</name>
</gene>
<dbReference type="Pfam" id="PF07745">
    <property type="entry name" value="Glyco_hydro_53"/>
    <property type="match status" value="1"/>
</dbReference>
<evidence type="ECO:0000256" key="4">
    <source>
        <dbReference type="RuleBase" id="RU361192"/>
    </source>
</evidence>
<dbReference type="Proteomes" id="UP000297646">
    <property type="component" value="Unassembled WGS sequence"/>
</dbReference>
<keyword evidence="2 4" id="KW-0378">Hydrolase</keyword>
<dbReference type="AlphaFoldDB" id="A0A4Z0RZ54"/>
<evidence type="ECO:0000256" key="1">
    <source>
        <dbReference type="ARBA" id="ARBA00010687"/>
    </source>
</evidence>
<dbReference type="SUPFAM" id="SSF51445">
    <property type="entry name" value="(Trans)glycosidases"/>
    <property type="match status" value="1"/>
</dbReference>
<organism evidence="5 6">
    <name type="scientific">Weissella confusa</name>
    <name type="common">Lactobacillus confusus</name>
    <dbReference type="NCBI Taxonomy" id="1583"/>
    <lineage>
        <taxon>Bacteria</taxon>
        <taxon>Bacillati</taxon>
        <taxon>Bacillota</taxon>
        <taxon>Bacilli</taxon>
        <taxon>Lactobacillales</taxon>
        <taxon>Lactobacillaceae</taxon>
        <taxon>Weissella</taxon>
    </lineage>
</organism>
<dbReference type="EC" id="3.2.1.89" evidence="4"/>
<comment type="similarity">
    <text evidence="1 4">Belongs to the glycosyl hydrolase 53 family.</text>
</comment>
<evidence type="ECO:0000256" key="2">
    <source>
        <dbReference type="ARBA" id="ARBA00022801"/>
    </source>
</evidence>
<dbReference type="Gene3D" id="3.20.20.80">
    <property type="entry name" value="Glycosidases"/>
    <property type="match status" value="1"/>
</dbReference>
<reference evidence="5 6" key="1">
    <citation type="submission" date="2018-03" db="EMBL/GenBank/DDBJ databases">
        <title>Genome sequencing of Weissella confusa isolates.</title>
        <authorList>
            <person name="Kajala I."/>
            <person name="Baruah R."/>
            <person name="Bergsveinson J."/>
            <person name="Juvonen R."/>
            <person name="Ziola B."/>
        </authorList>
    </citation>
    <scope>NUCLEOTIDE SEQUENCE [LARGE SCALE GENOMIC DNA]</scope>
    <source>
        <strain evidence="5 6">VTT E-062653</strain>
    </source>
</reference>
<dbReference type="InterPro" id="IPR017853">
    <property type="entry name" value="GH"/>
</dbReference>
<dbReference type="GO" id="GO:0031218">
    <property type="term" value="F:arabinogalactan endo-1,4-beta-galactosidase activity"/>
    <property type="evidence" value="ECO:0007669"/>
    <property type="project" value="UniProtKB-EC"/>
</dbReference>
<evidence type="ECO:0000313" key="6">
    <source>
        <dbReference type="Proteomes" id="UP000297646"/>
    </source>
</evidence>
<evidence type="ECO:0000256" key="3">
    <source>
        <dbReference type="ARBA" id="ARBA00023295"/>
    </source>
</evidence>
<dbReference type="GO" id="GO:0015926">
    <property type="term" value="F:glucosidase activity"/>
    <property type="evidence" value="ECO:0007669"/>
    <property type="project" value="InterPro"/>
</dbReference>
<comment type="catalytic activity">
    <reaction evidence="4">
        <text>The enzyme specifically hydrolyzes (1-&gt;4)-beta-D-galactosidic linkages in type I arabinogalactans.</text>
        <dbReference type="EC" id="3.2.1.89"/>
    </reaction>
</comment>
<dbReference type="EMBL" id="PVSN01000051">
    <property type="protein sequence ID" value="TGE71836.1"/>
    <property type="molecule type" value="Genomic_DNA"/>
</dbReference>
<comment type="caution">
    <text evidence="5">The sequence shown here is derived from an EMBL/GenBank/DDBJ whole genome shotgun (WGS) entry which is preliminary data.</text>
</comment>
<protein>
    <recommendedName>
        <fullName evidence="4">Arabinogalactan endo-beta-1,4-galactanase</fullName>
        <ecNumber evidence="4">3.2.1.89</ecNumber>
    </recommendedName>
</protein>
<name>A0A4Z0RZ54_WEICO</name>
<dbReference type="RefSeq" id="WP_135519966.1">
    <property type="nucleotide sequence ID" value="NZ_PVSN01000051.1"/>
</dbReference>
<sequence>MDASSYQALKDAGVKFYDNDGNEKPLMQIMAESGVNYMRIRIFNDPKNPNGSTYGGGNNDTTQAIKIAQEAQKYGMHIMVDFMYSDFWADPSQQVLPKAWKGMSGQQIQSNVMSFTTSVLTEFTNAGITPSMVQVGNEITNGLLSGGTTSGSADGSTTETSWADKRTAVEMAAFLTAGSKAVRDTVPSAQVVLQLESPNLERFRTILNAWRAYGVDYDVLASSYYPTYSDVKNNPTNLKAVQDLAAEFGKGVVVAEVAQANSPYDGDGTNNVLGDTYLADDKHPATPQGQVDVLAETYNTVLSNQNQNGLGAFYWEPAWTPVFAGYDNWWYNRQASTNQGTGWATAAAEGYLPDRNMFWVNPATGEKQPTWGGSSWDNGGLFDINGVALKSLDFYKDSISDAANYKVVRVDVIKFDGNNESKFYRVPVGTTQISVDGTPVVQSRLRAATQTADISSRNVATFYEAPEGVPVDEDGEPIYNSRPTATYIYYDVANNNTIVGTAPQAGVGYYTQTITNDDGTTTTKHILNSYLYRNGSNPYLNNSAVQVPSGYETAFDVAGLELVGTPEDGFDSRFVHKPGRQIQTMGMAMVQPRQRHPLNR</sequence>
<dbReference type="InterPro" id="IPR011683">
    <property type="entry name" value="Glyco_hydro_53"/>
</dbReference>